<dbReference type="Proteomes" id="UP000308768">
    <property type="component" value="Unassembled WGS sequence"/>
</dbReference>
<evidence type="ECO:0000256" key="1">
    <source>
        <dbReference type="SAM" id="Coils"/>
    </source>
</evidence>
<proteinExistence type="predicted"/>
<gene>
    <name evidence="2" type="ORF">B0A49_01999</name>
</gene>
<comment type="caution">
    <text evidence="2">The sequence shown here is derived from an EMBL/GenBank/DDBJ whole genome shotgun (WGS) entry which is preliminary data.</text>
</comment>
<dbReference type="EMBL" id="NAJN01000033">
    <property type="protein sequence ID" value="TKA81150.1"/>
    <property type="molecule type" value="Genomic_DNA"/>
</dbReference>
<evidence type="ECO:0000313" key="3">
    <source>
        <dbReference type="Proteomes" id="UP000308768"/>
    </source>
</evidence>
<dbReference type="AlphaFoldDB" id="A0A4U0XTX3"/>
<name>A0A4U0XTX3_9PEZI</name>
<reference evidence="2 3" key="1">
    <citation type="submission" date="2017-03" db="EMBL/GenBank/DDBJ databases">
        <title>Genomes of endolithic fungi from Antarctica.</title>
        <authorList>
            <person name="Coleine C."/>
            <person name="Masonjones S."/>
            <person name="Stajich J.E."/>
        </authorList>
    </citation>
    <scope>NUCLEOTIDE SEQUENCE [LARGE SCALE GENOMIC DNA]</scope>
    <source>
        <strain evidence="2 3">CCFEE 5187</strain>
    </source>
</reference>
<sequence>MATAHPTSPVPGPAVLLSPYIHPVIQEMLTALTTDSYSKLLDTLMDVETRMAVDSSKSRLLYIADSSDYAMWLLCSIPKRALIALLDGTFFEKLKYDRDWRDVDTLHPVVIFRPAYWQMAAIGESMLSQLAGSYGSYGGFNLTQAGLSVSSAMLATVSDWNHIQTNLAALGIFDIAKQNSGDEARELEDRVTKAKALIRADELRAKVKAIKLELVALEDDLARAEARKEDSYRRLDNELDKVEKKIERRAELRRVLELERSCLDGLKRVSLRDWNAKVALLESKGK</sequence>
<evidence type="ECO:0000313" key="2">
    <source>
        <dbReference type="EMBL" id="TKA81150.1"/>
    </source>
</evidence>
<accession>A0A4U0XTX3</accession>
<keyword evidence="3" id="KW-1185">Reference proteome</keyword>
<organism evidence="2 3">
    <name type="scientific">Cryomyces minteri</name>
    <dbReference type="NCBI Taxonomy" id="331657"/>
    <lineage>
        <taxon>Eukaryota</taxon>
        <taxon>Fungi</taxon>
        <taxon>Dikarya</taxon>
        <taxon>Ascomycota</taxon>
        <taxon>Pezizomycotina</taxon>
        <taxon>Dothideomycetes</taxon>
        <taxon>Dothideomycetes incertae sedis</taxon>
        <taxon>Cryomyces</taxon>
    </lineage>
</organism>
<feature type="coiled-coil region" evidence="1">
    <location>
        <begin position="177"/>
        <end position="259"/>
    </location>
</feature>
<keyword evidence="1" id="KW-0175">Coiled coil</keyword>
<protein>
    <submittedName>
        <fullName evidence="2">Uncharacterized protein</fullName>
    </submittedName>
</protein>